<gene>
    <name evidence="1" type="ORF">MILVUS5_LOCUS14787</name>
</gene>
<name>A0ACB0JML8_TRIPR</name>
<comment type="caution">
    <text evidence="1">The sequence shown here is derived from an EMBL/GenBank/DDBJ whole genome shotgun (WGS) entry which is preliminary data.</text>
</comment>
<reference evidence="1" key="1">
    <citation type="submission" date="2023-10" db="EMBL/GenBank/DDBJ databases">
        <authorList>
            <person name="Rodriguez Cubillos JULIANA M."/>
            <person name="De Vega J."/>
        </authorList>
    </citation>
    <scope>NUCLEOTIDE SEQUENCE</scope>
</reference>
<sequence length="367" mass="41452">MKASDFSHIIRRESEHLLKMDMSASKMTSTDESWTTWLCDLEPEDYNFMDDINITPLPEEPENLQQTLSSGSHCSQTTSSTMSNSSGDVVNSFEERPTKILKTTPSNTGYPTQKKDPSHSYFLCFNNENPETEPNPILNIDSSLKPKAQILNYDGKSENKKKEPKRNIQESKKTDSVTRNAKDHIIAERKRREKISQQFIALSALIPDLKKMDKASVLADAITHVKQLQEQVKVLEEKNQRINKESVVYVEKTKSCSSDEDVSDNTSSNSEYGNCCHPSRSLPEVEARVSEKNVLIRIHCEKQKGVLMNIIQEIENLHLSVTSSSTLQFGTTKLDITIIAEMDEEFSLSVQELAGNLQVGLLQFMSL</sequence>
<dbReference type="EMBL" id="CASHSV030000109">
    <property type="protein sequence ID" value="CAJ2645986.1"/>
    <property type="molecule type" value="Genomic_DNA"/>
</dbReference>
<proteinExistence type="predicted"/>
<evidence type="ECO:0000313" key="1">
    <source>
        <dbReference type="EMBL" id="CAJ2645986.1"/>
    </source>
</evidence>
<organism evidence="1 2">
    <name type="scientific">Trifolium pratense</name>
    <name type="common">Red clover</name>
    <dbReference type="NCBI Taxonomy" id="57577"/>
    <lineage>
        <taxon>Eukaryota</taxon>
        <taxon>Viridiplantae</taxon>
        <taxon>Streptophyta</taxon>
        <taxon>Embryophyta</taxon>
        <taxon>Tracheophyta</taxon>
        <taxon>Spermatophyta</taxon>
        <taxon>Magnoliopsida</taxon>
        <taxon>eudicotyledons</taxon>
        <taxon>Gunneridae</taxon>
        <taxon>Pentapetalae</taxon>
        <taxon>rosids</taxon>
        <taxon>fabids</taxon>
        <taxon>Fabales</taxon>
        <taxon>Fabaceae</taxon>
        <taxon>Papilionoideae</taxon>
        <taxon>50 kb inversion clade</taxon>
        <taxon>NPAAA clade</taxon>
        <taxon>Hologalegina</taxon>
        <taxon>IRL clade</taxon>
        <taxon>Trifolieae</taxon>
        <taxon>Trifolium</taxon>
    </lineage>
</organism>
<evidence type="ECO:0000313" key="2">
    <source>
        <dbReference type="Proteomes" id="UP001177021"/>
    </source>
</evidence>
<dbReference type="Proteomes" id="UP001177021">
    <property type="component" value="Unassembled WGS sequence"/>
</dbReference>
<accession>A0ACB0JML8</accession>
<keyword evidence="2" id="KW-1185">Reference proteome</keyword>
<protein>
    <submittedName>
        <fullName evidence="1">Uncharacterized protein</fullName>
    </submittedName>
</protein>